<protein>
    <submittedName>
        <fullName evidence="2">Uncharacterized protein</fullName>
    </submittedName>
</protein>
<keyword evidence="5" id="KW-1185">Reference proteome</keyword>
<evidence type="ECO:0000313" key="5">
    <source>
        <dbReference type="Proteomes" id="UP000663873"/>
    </source>
</evidence>
<dbReference type="Proteomes" id="UP000663873">
    <property type="component" value="Unassembled WGS sequence"/>
</dbReference>
<feature type="region of interest" description="Disordered" evidence="1">
    <location>
        <begin position="173"/>
        <end position="217"/>
    </location>
</feature>
<sequence length="521" mass="59260">MVTFPHIPWSILRDPVAGMFDLWKDTKEGIMVSGGPGEEDDRAKFPCRLSFINCAAVTRNYGALIVVKISRGNYAYCDADQLVKLKQRLSSERDWLILVQSSGKKYVGFLFETVMNNVATPIQVKSSGDRDRIAKATTTASTFCTDPKAMSLSSPTTDSNLILAPRTPTLNSISNINVRKRPAIDSSSAPRKKKNKSKKVQEGDDTSSSDTQPDEDNFIKLIEPIKTPTFNGRRLASVVTTDSTINRSMDKDSCSQSMEQKYFMPLLIGQERLEMKMKSLYNNQMKIQKALTKDKYLFHSKNQQINIDTIDVYCGRAVALEPADTYSDNRYKLIQRAVRSKFKLSDDQLEQIFNEWLREVFLAKRRVAVSLSTTWEYVRKFKCKGRIHTNCIHTILLHENDKHNHPGNPVSTETRIFEEKILHRALNSNEATQNAIDYCLTNLSDNIVARLPDFKHAKRNIQNRRGKTDLPEIPHDKTFNQISDKLTTTNRNSVFLQFNSGSGNDRIIIFASAEQLQLLEN</sequence>
<comment type="caution">
    <text evidence="2">The sequence shown here is derived from an EMBL/GenBank/DDBJ whole genome shotgun (WGS) entry which is preliminary data.</text>
</comment>
<evidence type="ECO:0000256" key="1">
    <source>
        <dbReference type="SAM" id="MobiDB-lite"/>
    </source>
</evidence>
<feature type="compositionally biased region" description="Acidic residues" evidence="1">
    <location>
        <begin position="203"/>
        <end position="216"/>
    </location>
</feature>
<gene>
    <name evidence="2" type="ORF">HFQ381_LOCUS4692</name>
    <name evidence="3" type="ORF">UJA718_LOCUS5012</name>
</gene>
<dbReference type="AlphaFoldDB" id="A0A819YL07"/>
<evidence type="ECO:0000313" key="2">
    <source>
        <dbReference type="EMBL" id="CAF4156610.1"/>
    </source>
</evidence>
<reference evidence="2" key="1">
    <citation type="submission" date="2021-02" db="EMBL/GenBank/DDBJ databases">
        <authorList>
            <person name="Nowell W R."/>
        </authorList>
    </citation>
    <scope>NUCLEOTIDE SEQUENCE</scope>
</reference>
<organism evidence="2 4">
    <name type="scientific">Rotaria socialis</name>
    <dbReference type="NCBI Taxonomy" id="392032"/>
    <lineage>
        <taxon>Eukaryota</taxon>
        <taxon>Metazoa</taxon>
        <taxon>Spiralia</taxon>
        <taxon>Gnathifera</taxon>
        <taxon>Rotifera</taxon>
        <taxon>Eurotatoria</taxon>
        <taxon>Bdelloidea</taxon>
        <taxon>Philodinida</taxon>
        <taxon>Philodinidae</taxon>
        <taxon>Rotaria</taxon>
    </lineage>
</organism>
<name>A0A819YL07_9BILA</name>
<dbReference type="EMBL" id="CAJOBO010000188">
    <property type="protein sequence ID" value="CAF4156610.1"/>
    <property type="molecule type" value="Genomic_DNA"/>
</dbReference>
<proteinExistence type="predicted"/>
<dbReference type="EMBL" id="CAJOBP010000422">
    <property type="protein sequence ID" value="CAF4176167.1"/>
    <property type="molecule type" value="Genomic_DNA"/>
</dbReference>
<evidence type="ECO:0000313" key="3">
    <source>
        <dbReference type="EMBL" id="CAF4176167.1"/>
    </source>
</evidence>
<accession>A0A819YL07</accession>
<evidence type="ECO:0000313" key="4">
    <source>
        <dbReference type="Proteomes" id="UP000663851"/>
    </source>
</evidence>
<dbReference type="Proteomes" id="UP000663851">
    <property type="component" value="Unassembled WGS sequence"/>
</dbReference>